<evidence type="ECO:0008006" key="2">
    <source>
        <dbReference type="Google" id="ProtNLM"/>
    </source>
</evidence>
<sequence length="359" mass="37597">MDYPKSVPSVGLVGGKFVDENPGAGTPGSLIPSAWGNAVTDEILAVISGGGLTPDEENNSQLFNAIKAIVNKAAPEKPFVSVSESRALLATELGVVLASASAGAITITLPQSNVALGVRDVVVRRTDNSGNRLVVQASGTDKIKFHTHLNAAGYAFTVLMGAGDFWHLRSDGAGGWWPIARYDGTSLGRPVFSTTTTFSPGGWGAHNGSLLNRAEWPWLWDHAQASGMLVTEAGRVGFEGCWTSGDGSTTFRTPEARGEFLRALDESRGVDAGRVAGSYQKGSLQTFDPDRSSYSVTGLTHTGDNTGILAKHGLDPVNTADYGSSQVVSIDNTSIAAINVAGGVVRPRNIAYPARLKLI</sequence>
<protein>
    <recommendedName>
        <fullName evidence="2">Phage tail protein</fullName>
    </recommendedName>
</protein>
<evidence type="ECO:0000313" key="1">
    <source>
        <dbReference type="EMBL" id="ANY85999.1"/>
    </source>
</evidence>
<dbReference type="AlphaFoldDB" id="A0A1B2F152"/>
<reference evidence="1" key="1">
    <citation type="submission" date="2016-07" db="EMBL/GenBank/DDBJ databases">
        <title>New class B carbapenemase carried by novel plasmid in Pseudomonas putida enviromental strain in eastern Amazonia.</title>
        <authorList>
            <person name="Souza C.O."/>
            <person name="Lima K.V."/>
            <person name="Brasiliense D.M."/>
            <person name="Perez-Chaparro P.J."/>
            <person name="Mamizuka E.M."/>
            <person name="Lima M.O."/>
            <person name="Lima L.N."/>
            <person name="McCulloch J.A."/>
        </authorList>
    </citation>
    <scope>NUCLEOTIDE SEQUENCE [LARGE SCALE GENOMIC DNA]</scope>
    <source>
        <strain evidence="1">IEC33019</strain>
    </source>
</reference>
<gene>
    <name evidence="1" type="ORF">IEC33019_0395</name>
</gene>
<dbReference type="SUPFAM" id="SSF88874">
    <property type="entry name" value="Receptor-binding domain of short tail fibre protein gp12"/>
    <property type="match status" value="1"/>
</dbReference>
<proteinExistence type="predicted"/>
<dbReference type="EMBL" id="CP016634">
    <property type="protein sequence ID" value="ANY85999.1"/>
    <property type="molecule type" value="Genomic_DNA"/>
</dbReference>
<organism evidence="1">
    <name type="scientific">Pseudomonas putida</name>
    <name type="common">Arthrobacter siderocapsulatus</name>
    <dbReference type="NCBI Taxonomy" id="303"/>
    <lineage>
        <taxon>Bacteria</taxon>
        <taxon>Pseudomonadati</taxon>
        <taxon>Pseudomonadota</taxon>
        <taxon>Gammaproteobacteria</taxon>
        <taxon>Pseudomonadales</taxon>
        <taxon>Pseudomonadaceae</taxon>
        <taxon>Pseudomonas</taxon>
    </lineage>
</organism>
<accession>A0A1B2F152</accession>
<name>A0A1B2F152_PSEPU</name>
<dbReference type="RefSeq" id="WP_099592943.1">
    <property type="nucleotide sequence ID" value="NZ_CP016634.1"/>
</dbReference>